<dbReference type="InterPro" id="IPR043519">
    <property type="entry name" value="NT_sf"/>
</dbReference>
<dbReference type="Proteomes" id="UP000011705">
    <property type="component" value="Chromosome"/>
</dbReference>
<keyword evidence="2" id="KW-0678">Repressor</keyword>
<dbReference type="GO" id="GO:0017148">
    <property type="term" value="P:negative regulation of translation"/>
    <property type="evidence" value="ECO:0007669"/>
    <property type="project" value="UniProtKB-UniRule"/>
</dbReference>
<proteinExistence type="inferred from homology"/>
<dbReference type="GO" id="GO:0005737">
    <property type="term" value="C:cytoplasm"/>
    <property type="evidence" value="ECO:0007669"/>
    <property type="project" value="UniProtKB-SubCell"/>
</dbReference>
<comment type="subcellular location">
    <subcellularLocation>
        <location evidence="2">Cytoplasm</location>
    </subcellularLocation>
</comment>
<dbReference type="RefSeq" id="WP_002670817.1">
    <property type="nucleotide sequence ID" value="NZ_CM001795.1"/>
</dbReference>
<dbReference type="AlphaFoldDB" id="A0A0E2E6T1"/>
<dbReference type="NCBIfam" id="TIGR00090">
    <property type="entry name" value="rsfS_iojap_ybeB"/>
    <property type="match status" value="1"/>
</dbReference>
<dbReference type="PATRIC" id="fig|999432.5.peg.534"/>
<evidence type="ECO:0000256" key="1">
    <source>
        <dbReference type="ARBA" id="ARBA00010574"/>
    </source>
</evidence>
<dbReference type="GO" id="GO:0042256">
    <property type="term" value="P:cytosolic ribosome assembly"/>
    <property type="evidence" value="ECO:0007669"/>
    <property type="project" value="UniProtKB-UniRule"/>
</dbReference>
<accession>A0A0E2E6T1</accession>
<dbReference type="HAMAP" id="MF_01477">
    <property type="entry name" value="Iojap_RsfS"/>
    <property type="match status" value="1"/>
</dbReference>
<protein>
    <recommendedName>
        <fullName evidence="2">Ribosomal silencing factor RsfS</fullName>
    </recommendedName>
</protein>
<comment type="function">
    <text evidence="2">Functions as a ribosomal silencing factor. Interacts with ribosomal protein uL14 (rplN), blocking formation of intersubunit bridge B8. Prevents association of the 30S and 50S ribosomal subunits and the formation of functional ribosomes, thus repressing translation.</text>
</comment>
<dbReference type="PANTHER" id="PTHR21043:SF0">
    <property type="entry name" value="MITOCHONDRIAL ASSEMBLY OF RIBOSOMAL LARGE SUBUNIT PROTEIN 1"/>
    <property type="match status" value="1"/>
</dbReference>
<keyword evidence="2" id="KW-0810">Translation regulation</keyword>
<evidence type="ECO:0000256" key="2">
    <source>
        <dbReference type="HAMAP-Rule" id="MF_01477"/>
    </source>
</evidence>
<comment type="caution">
    <text evidence="3">The sequence shown here is derived from an EMBL/GenBank/DDBJ whole genome shotgun (WGS) entry which is preliminary data.</text>
</comment>
<dbReference type="InterPro" id="IPR004394">
    <property type="entry name" value="Iojap/RsfS/C7orf30"/>
</dbReference>
<dbReference type="Gene3D" id="3.30.460.10">
    <property type="entry name" value="Beta Polymerase, domain 2"/>
    <property type="match status" value="1"/>
</dbReference>
<dbReference type="PANTHER" id="PTHR21043">
    <property type="entry name" value="IOJAP SUPERFAMILY ORTHOLOG"/>
    <property type="match status" value="1"/>
</dbReference>
<name>A0A0E2E6T1_TREDN</name>
<dbReference type="GO" id="GO:0090071">
    <property type="term" value="P:negative regulation of ribosome biogenesis"/>
    <property type="evidence" value="ECO:0007669"/>
    <property type="project" value="UniProtKB-UniRule"/>
</dbReference>
<organism evidence="3">
    <name type="scientific">Treponema denticola H-22</name>
    <dbReference type="NCBI Taxonomy" id="999432"/>
    <lineage>
        <taxon>Bacteria</taxon>
        <taxon>Pseudomonadati</taxon>
        <taxon>Spirochaetota</taxon>
        <taxon>Spirochaetia</taxon>
        <taxon>Spirochaetales</taxon>
        <taxon>Treponemataceae</taxon>
        <taxon>Treponema</taxon>
    </lineage>
</organism>
<gene>
    <name evidence="2" type="primary">rsfS</name>
    <name evidence="3" type="ORF">HMPREF9726_00517</name>
</gene>
<dbReference type="GO" id="GO:0043023">
    <property type="term" value="F:ribosomal large subunit binding"/>
    <property type="evidence" value="ECO:0007669"/>
    <property type="project" value="TreeGrafter"/>
</dbReference>
<reference evidence="3" key="1">
    <citation type="submission" date="2012-01" db="EMBL/GenBank/DDBJ databases">
        <title>The Genome Sequence of Treponema denticola H-22.</title>
        <authorList>
            <consortium name="The Broad Institute Genome Sequencing Platform"/>
            <person name="Earl A."/>
            <person name="Ward D."/>
            <person name="Feldgarden M."/>
            <person name="Gevers D."/>
            <person name="Blanton J.M."/>
            <person name="Fenno C.J."/>
            <person name="Baranova O.V."/>
            <person name="Mathney J."/>
            <person name="Dewhirst F.E."/>
            <person name="Izard J."/>
            <person name="Young S.K."/>
            <person name="Zeng Q."/>
            <person name="Gargeya S."/>
            <person name="Fitzgerald M."/>
            <person name="Haas B."/>
            <person name="Abouelleil A."/>
            <person name="Alvarado L."/>
            <person name="Arachchi H.M."/>
            <person name="Berlin A."/>
            <person name="Chapman S.B."/>
            <person name="Gearin G."/>
            <person name="Goldberg J."/>
            <person name="Griggs A."/>
            <person name="Gujja S."/>
            <person name="Hansen M."/>
            <person name="Heiman D."/>
            <person name="Howarth C."/>
            <person name="Larimer J."/>
            <person name="Lui A."/>
            <person name="MacDonald P.J.P."/>
            <person name="McCowen C."/>
            <person name="Montmayeur A."/>
            <person name="Murphy C."/>
            <person name="Neiman D."/>
            <person name="Pearson M."/>
            <person name="Priest M."/>
            <person name="Roberts A."/>
            <person name="Saif S."/>
            <person name="Shea T."/>
            <person name="Sisk P."/>
            <person name="Stolte C."/>
            <person name="Sykes S."/>
            <person name="Wortman J."/>
            <person name="Nusbaum C."/>
            <person name="Birren B."/>
        </authorList>
    </citation>
    <scope>NUCLEOTIDE SEQUENCE [LARGE SCALE GENOMIC DNA]</scope>
    <source>
        <strain evidence="3">H-22</strain>
    </source>
</reference>
<dbReference type="HOGENOM" id="CLU_092688_5_0_12"/>
<keyword evidence="2" id="KW-0963">Cytoplasm</keyword>
<dbReference type="SUPFAM" id="SSF81301">
    <property type="entry name" value="Nucleotidyltransferase"/>
    <property type="match status" value="1"/>
</dbReference>
<comment type="subunit">
    <text evidence="2">Interacts with ribosomal protein uL14 (rplN).</text>
</comment>
<evidence type="ECO:0000313" key="3">
    <source>
        <dbReference type="EMBL" id="EMB35376.1"/>
    </source>
</evidence>
<dbReference type="EMBL" id="AGDV01000004">
    <property type="protein sequence ID" value="EMB35376.1"/>
    <property type="molecule type" value="Genomic_DNA"/>
</dbReference>
<dbReference type="Pfam" id="PF02410">
    <property type="entry name" value="RsfS"/>
    <property type="match status" value="1"/>
</dbReference>
<comment type="similarity">
    <text evidence="1 2">Belongs to the Iojap/RsfS family.</text>
</comment>
<sequence>MIENFDFYTPALELGKLLRDFKGENVVVLDLRDKNIWTDFFVICTVTSAAHSGGLEKRVYEFLPEHNLEEYHTKRKSPDGDEWRLIDLGGIVVHLMSETARNFYSLEKIWFDSKNILED</sequence>